<dbReference type="PANTHER" id="PTHR45783:SF3">
    <property type="entry name" value="KINESIN LIGHT CHAIN"/>
    <property type="match status" value="1"/>
</dbReference>
<keyword evidence="8" id="KW-0505">Motor protein</keyword>
<comment type="subcellular location">
    <subcellularLocation>
        <location evidence="1">Cytoplasm</location>
        <location evidence="1">Cytoskeleton</location>
    </subcellularLocation>
</comment>
<evidence type="ECO:0000256" key="4">
    <source>
        <dbReference type="ARBA" id="ARBA00022701"/>
    </source>
</evidence>
<dbReference type="InterPro" id="IPR011990">
    <property type="entry name" value="TPR-like_helical_dom_sf"/>
</dbReference>
<dbReference type="PRINTS" id="PR00381">
    <property type="entry name" value="KINESINLIGHT"/>
</dbReference>
<name>U5QDZ7_GLOK1</name>
<dbReference type="InterPro" id="IPR019734">
    <property type="entry name" value="TPR_rpt"/>
</dbReference>
<organism evidence="14 15">
    <name type="scientific">Gloeobacter kilaueensis (strain ATCC BAA-2537 / CCAP 1431/1 / ULC 316 / JS1)</name>
    <dbReference type="NCBI Taxonomy" id="1183438"/>
    <lineage>
        <taxon>Bacteria</taxon>
        <taxon>Bacillati</taxon>
        <taxon>Cyanobacteriota</taxon>
        <taxon>Cyanophyceae</taxon>
        <taxon>Gloeobacterales</taxon>
        <taxon>Gloeobacteraceae</taxon>
        <taxon>Gloeobacter</taxon>
    </lineage>
</organism>
<evidence type="ECO:0000256" key="11">
    <source>
        <dbReference type="SAM" id="Coils"/>
    </source>
</evidence>
<evidence type="ECO:0000256" key="6">
    <source>
        <dbReference type="ARBA" id="ARBA00022803"/>
    </source>
</evidence>
<dbReference type="GO" id="GO:0005874">
    <property type="term" value="C:microtubule"/>
    <property type="evidence" value="ECO:0007669"/>
    <property type="project" value="UniProtKB-KW"/>
</dbReference>
<dbReference type="EMBL" id="CP003587">
    <property type="protein sequence ID" value="AGY57187.1"/>
    <property type="molecule type" value="Genomic_DNA"/>
</dbReference>
<feature type="domain" description="CHAT" evidence="13">
    <location>
        <begin position="657"/>
        <end position="978"/>
    </location>
</feature>
<gene>
    <name evidence="14" type="ORF">GKIL_0941</name>
</gene>
<comment type="similarity">
    <text evidence="2">Belongs to the kinesin light chain family.</text>
</comment>
<keyword evidence="7 11" id="KW-0175">Coiled coil</keyword>
<dbReference type="GO" id="GO:0007018">
    <property type="term" value="P:microtubule-based movement"/>
    <property type="evidence" value="ECO:0007669"/>
    <property type="project" value="TreeGrafter"/>
</dbReference>
<dbReference type="eggNOG" id="COG0457">
    <property type="taxonomic scope" value="Bacteria"/>
</dbReference>
<keyword evidence="15" id="KW-1185">Reference proteome</keyword>
<feature type="repeat" description="TPR" evidence="10">
    <location>
        <begin position="312"/>
        <end position="345"/>
    </location>
</feature>
<dbReference type="InterPro" id="IPR002151">
    <property type="entry name" value="Kinesin_light"/>
</dbReference>
<feature type="coiled-coil region" evidence="11">
    <location>
        <begin position="531"/>
        <end position="558"/>
    </location>
</feature>
<feature type="repeat" description="TPR" evidence="10">
    <location>
        <begin position="354"/>
        <end position="387"/>
    </location>
</feature>
<dbReference type="PROSITE" id="PS51257">
    <property type="entry name" value="PROKAR_LIPOPROTEIN"/>
    <property type="match status" value="1"/>
</dbReference>
<reference evidence="14 15" key="1">
    <citation type="journal article" date="2013" name="PLoS ONE">
        <title>Cultivation and Complete Genome Sequencing of Gloeobacter kilaueensis sp. nov., from a Lava Cave in Kilauea Caldera, Hawai'i.</title>
        <authorList>
            <person name="Saw J.H."/>
            <person name="Schatz M."/>
            <person name="Brown M.V."/>
            <person name="Kunkel D.D."/>
            <person name="Foster J.S."/>
            <person name="Shick H."/>
            <person name="Christensen S."/>
            <person name="Hou S."/>
            <person name="Wan X."/>
            <person name="Donachie S.P."/>
        </authorList>
    </citation>
    <scope>NUCLEOTIDE SEQUENCE [LARGE SCALE GENOMIC DNA]</scope>
    <source>
        <strain evidence="15">JS</strain>
    </source>
</reference>
<keyword evidence="9" id="KW-0206">Cytoskeleton</keyword>
<dbReference type="eggNOG" id="COG4995">
    <property type="taxonomic scope" value="Bacteria"/>
</dbReference>
<proteinExistence type="inferred from homology"/>
<evidence type="ECO:0000313" key="14">
    <source>
        <dbReference type="EMBL" id="AGY57187.1"/>
    </source>
</evidence>
<dbReference type="PATRIC" id="fig|1183438.3.peg.934"/>
<keyword evidence="5" id="KW-0677">Repeat</keyword>
<dbReference type="PROSITE" id="PS50005">
    <property type="entry name" value="TPR"/>
    <property type="match status" value="3"/>
</dbReference>
<dbReference type="GO" id="GO:0005737">
    <property type="term" value="C:cytoplasm"/>
    <property type="evidence" value="ECO:0007669"/>
    <property type="project" value="TreeGrafter"/>
</dbReference>
<dbReference type="KEGG" id="glj:GKIL_0941"/>
<feature type="chain" id="PRO_5004663583" evidence="12">
    <location>
        <begin position="42"/>
        <end position="994"/>
    </location>
</feature>
<evidence type="ECO:0000313" key="15">
    <source>
        <dbReference type="Proteomes" id="UP000017396"/>
    </source>
</evidence>
<keyword evidence="3" id="KW-0963">Cytoplasm</keyword>
<evidence type="ECO:0000256" key="9">
    <source>
        <dbReference type="ARBA" id="ARBA00023212"/>
    </source>
</evidence>
<evidence type="ECO:0000259" key="13">
    <source>
        <dbReference type="Pfam" id="PF12770"/>
    </source>
</evidence>
<evidence type="ECO:0000256" key="3">
    <source>
        <dbReference type="ARBA" id="ARBA00022490"/>
    </source>
</evidence>
<sequence length="994" mass="108219">MLRLTGTMGSFLVSGCKVRHWVCVLSLVTSLGLFLSQAALAQPASAPGATEAPAGELAEAEQLYQQSLKLREAGKYAEAQPLAERALAIQQKILGPEHLQVARSLGGLANLYRDQGDYATAKTLAQRALTIRENVLGTDHPDVATSLSSLSILYWKQGEYATAESLQKRALAIREKVLGPENLEVANSLNVLAVLYWQQGEFSTAESLQKRTLAIREKVLGPEDTQVAYSLDNLAILYHSRGDYGIAEPLQKRALAILEKNLGPEHPEVARSLHNLGDLYALLDDYARAESLYRQALAVREKVLGPEHPDVARTLHALGEVYAQQGNYTEAELFYRRALAIQQKALRPGHPEAGYSLQHLGNLYWEQGKYSAAEALYQQALAIQQTAFGPEHPNVADALYDLTTLRLGQGRVTDARQNLSRTLQIQEYNFSLNLASGSEERNRAYLASRKEAVDLATSLHLRWAPDDPQAARLALSAALARKGRVLEEASATLVRLRRHLGVPGQKQLQQLADARSQLASLVFREPDASPVEQYQSRIAELRDLTRQLEDSLAQMGAEAGAHLRDLTRPVTLEAIQRALPRDAALVEFVLYRPFELKAARPSEHFGPPRYAAYLLQPSGPPIGVDLGKAEQIDALVSSWRAWLLDPASPADGPVGKIARVLHEKLFGALAGRLKAKHLLIAPDGQLNTVPFAALVARDGRYLLERHTLTYLVSGRELLRLKQAAPMPQTAPLVVGGPDFGRAQAGNELATRSPKLEAGYAETPTPLTDNPRSLDLAGFAVRPLPGAIVEAQAVTRLLGTARLLTGPEATENALKAARSPAVLHLATHGFFLRDKDALKAEAGAQEPLLRSGVALAGFNARSSGREDGVLTALEVQGLELEGTRLVVLSACDTGSGPVLVGEGLQGLRRSLALAGTRSQVLALWQVGDRTTARLMEQFYRGLAAGAGRSEALRRSQLELLRTTGRTHPYWWASFALSGDWRPVSFVYRSPPQSEP</sequence>
<dbReference type="GO" id="GO:0005871">
    <property type="term" value="C:kinesin complex"/>
    <property type="evidence" value="ECO:0007669"/>
    <property type="project" value="InterPro"/>
</dbReference>
<keyword evidence="12" id="KW-0732">Signal</keyword>
<evidence type="ECO:0000256" key="12">
    <source>
        <dbReference type="SAM" id="SignalP"/>
    </source>
</evidence>
<dbReference type="Pfam" id="PF12770">
    <property type="entry name" value="CHAT"/>
    <property type="match status" value="1"/>
</dbReference>
<keyword evidence="4" id="KW-0493">Microtubule</keyword>
<dbReference type="SMART" id="SM00028">
    <property type="entry name" value="TPR"/>
    <property type="match status" value="9"/>
</dbReference>
<protein>
    <submittedName>
        <fullName evidence="14">Cellulose synthase subunit BcsC</fullName>
    </submittedName>
</protein>
<feature type="repeat" description="TPR" evidence="10">
    <location>
        <begin position="270"/>
        <end position="303"/>
    </location>
</feature>
<accession>U5QDZ7</accession>
<dbReference type="Pfam" id="PF13374">
    <property type="entry name" value="TPR_10"/>
    <property type="match status" value="3"/>
</dbReference>
<evidence type="ECO:0000256" key="1">
    <source>
        <dbReference type="ARBA" id="ARBA00004245"/>
    </source>
</evidence>
<dbReference type="SUPFAM" id="SSF48452">
    <property type="entry name" value="TPR-like"/>
    <property type="match status" value="3"/>
</dbReference>
<dbReference type="Proteomes" id="UP000017396">
    <property type="component" value="Chromosome"/>
</dbReference>
<evidence type="ECO:0000256" key="10">
    <source>
        <dbReference type="PROSITE-ProRule" id="PRU00339"/>
    </source>
</evidence>
<dbReference type="STRING" id="1183438.GKIL_0941"/>
<dbReference type="RefSeq" id="WP_023172248.1">
    <property type="nucleotide sequence ID" value="NC_022600.1"/>
</dbReference>
<evidence type="ECO:0000256" key="2">
    <source>
        <dbReference type="ARBA" id="ARBA00009622"/>
    </source>
</evidence>
<dbReference type="Gene3D" id="1.25.40.10">
    <property type="entry name" value="Tetratricopeptide repeat domain"/>
    <property type="match status" value="3"/>
</dbReference>
<dbReference type="PANTHER" id="PTHR45783">
    <property type="entry name" value="KINESIN LIGHT CHAIN"/>
    <property type="match status" value="1"/>
</dbReference>
<keyword evidence="6 10" id="KW-0802">TPR repeat</keyword>
<evidence type="ECO:0000256" key="5">
    <source>
        <dbReference type="ARBA" id="ARBA00022737"/>
    </source>
</evidence>
<evidence type="ECO:0000256" key="7">
    <source>
        <dbReference type="ARBA" id="ARBA00023054"/>
    </source>
</evidence>
<dbReference type="HOGENOM" id="CLU_002404_1_0_3"/>
<feature type="signal peptide" evidence="12">
    <location>
        <begin position="1"/>
        <end position="41"/>
    </location>
</feature>
<dbReference type="GO" id="GO:0019894">
    <property type="term" value="F:kinesin binding"/>
    <property type="evidence" value="ECO:0007669"/>
    <property type="project" value="TreeGrafter"/>
</dbReference>
<dbReference type="Pfam" id="PF13424">
    <property type="entry name" value="TPR_12"/>
    <property type="match status" value="3"/>
</dbReference>
<evidence type="ECO:0000256" key="8">
    <source>
        <dbReference type="ARBA" id="ARBA00023175"/>
    </source>
</evidence>
<dbReference type="InterPro" id="IPR024983">
    <property type="entry name" value="CHAT_dom"/>
</dbReference>
<dbReference type="AlphaFoldDB" id="U5QDZ7"/>